<dbReference type="InterPro" id="IPR017441">
    <property type="entry name" value="Protein_kinase_ATP_BS"/>
</dbReference>
<comment type="similarity">
    <text evidence="1">Belongs to the disease resistance NB-LRR family.</text>
</comment>
<sequence length="388" mass="43309">MVGTMEAAAVSAAVSATLKLVCNKLAPLVIKEYSSIVGVEKDLRELQDLALEINQRLEAAGDRAMGDAPSLKKLKEAVYEVDDVVDEFQLKAEKYEADGDGGFVSKYLYTKPNSLIFQCQAAKKIEKIKKMFDVLVKQRSILNSVVVNDPVSHIKETPTNMQTLPFVDEAAVIGRDQEMNDILSELLQDVDQQRIKIVSIVGLGDSGKTKLAQLIFSKVKNENCNHFPVKLWVHVSQEEFQLEKILKKPFDAISNERSDGLSLTYMANKISDGLTNKRFLLVLDDVWTQGRIKWAEFMVHLKHGSPGSRILLTTRSRNVAEAVESTTLIDLPSLSEDYSWQVFQQSYGNAVEHDFEEVGKEIVNKCGGVPLAIKVLAGVLRVKKRLEQ</sequence>
<dbReference type="EMBL" id="CAJGYO010000010">
    <property type="protein sequence ID" value="CAD6258252.1"/>
    <property type="molecule type" value="Genomic_DNA"/>
</dbReference>
<evidence type="ECO:0000256" key="8">
    <source>
        <dbReference type="SAM" id="Coils"/>
    </source>
</evidence>
<keyword evidence="2" id="KW-0433">Leucine-rich repeat</keyword>
<evidence type="ECO:0000256" key="6">
    <source>
        <dbReference type="ARBA" id="ARBA00022840"/>
    </source>
</evidence>
<keyword evidence="8" id="KW-0175">Coiled coil</keyword>
<dbReference type="GO" id="GO:0043531">
    <property type="term" value="F:ADP binding"/>
    <property type="evidence" value="ECO:0007669"/>
    <property type="project" value="InterPro"/>
</dbReference>
<keyword evidence="5" id="KW-0611">Plant defense</keyword>
<comment type="caution">
    <text evidence="11">The sequence shown here is derived from an EMBL/GenBank/DDBJ whole genome shotgun (WGS) entry which is preliminary data.</text>
</comment>
<dbReference type="Proteomes" id="UP000604825">
    <property type="component" value="Unassembled WGS sequence"/>
</dbReference>
<keyword evidence="4 7" id="KW-0547">Nucleotide-binding</keyword>
<feature type="domain" description="Disease resistance N-terminal" evidence="10">
    <location>
        <begin position="19"/>
        <end position="96"/>
    </location>
</feature>
<feature type="binding site" evidence="7">
    <location>
        <position position="230"/>
    </location>
    <ligand>
        <name>ATP</name>
        <dbReference type="ChEBI" id="CHEBI:30616"/>
    </ligand>
</feature>
<dbReference type="Gene3D" id="3.40.50.300">
    <property type="entry name" value="P-loop containing nucleotide triphosphate hydrolases"/>
    <property type="match status" value="1"/>
</dbReference>
<evidence type="ECO:0000256" key="1">
    <source>
        <dbReference type="ARBA" id="ARBA00008894"/>
    </source>
</evidence>
<dbReference type="Gene3D" id="1.10.8.430">
    <property type="entry name" value="Helical domain of apoptotic protease-activating factors"/>
    <property type="match status" value="1"/>
</dbReference>
<protein>
    <submittedName>
        <fullName evidence="11">Uncharacterized protein</fullName>
    </submittedName>
</protein>
<evidence type="ECO:0000256" key="5">
    <source>
        <dbReference type="ARBA" id="ARBA00022821"/>
    </source>
</evidence>
<dbReference type="GO" id="GO:0005524">
    <property type="term" value="F:ATP binding"/>
    <property type="evidence" value="ECO:0007669"/>
    <property type="project" value="UniProtKB-UniRule"/>
</dbReference>
<dbReference type="AlphaFoldDB" id="A0A811QQ08"/>
<evidence type="ECO:0000256" key="7">
    <source>
        <dbReference type="PROSITE-ProRule" id="PRU10141"/>
    </source>
</evidence>
<dbReference type="InterPro" id="IPR041118">
    <property type="entry name" value="Rx_N"/>
</dbReference>
<dbReference type="Pfam" id="PF00931">
    <property type="entry name" value="NB-ARC"/>
    <property type="match status" value="1"/>
</dbReference>
<dbReference type="PRINTS" id="PR00364">
    <property type="entry name" value="DISEASERSIST"/>
</dbReference>
<dbReference type="PANTHER" id="PTHR36766">
    <property type="entry name" value="PLANT BROAD-SPECTRUM MILDEW RESISTANCE PROTEIN RPW8"/>
    <property type="match status" value="1"/>
</dbReference>
<dbReference type="InterPro" id="IPR042197">
    <property type="entry name" value="Apaf_helical"/>
</dbReference>
<gene>
    <name evidence="11" type="ORF">NCGR_LOCUS41730</name>
</gene>
<dbReference type="InterPro" id="IPR002182">
    <property type="entry name" value="NB-ARC"/>
</dbReference>
<organism evidence="11 12">
    <name type="scientific">Miscanthus lutarioriparius</name>
    <dbReference type="NCBI Taxonomy" id="422564"/>
    <lineage>
        <taxon>Eukaryota</taxon>
        <taxon>Viridiplantae</taxon>
        <taxon>Streptophyta</taxon>
        <taxon>Embryophyta</taxon>
        <taxon>Tracheophyta</taxon>
        <taxon>Spermatophyta</taxon>
        <taxon>Magnoliopsida</taxon>
        <taxon>Liliopsida</taxon>
        <taxon>Poales</taxon>
        <taxon>Poaceae</taxon>
        <taxon>PACMAD clade</taxon>
        <taxon>Panicoideae</taxon>
        <taxon>Andropogonodae</taxon>
        <taxon>Andropogoneae</taxon>
        <taxon>Saccharinae</taxon>
        <taxon>Miscanthus</taxon>
    </lineage>
</organism>
<feature type="domain" description="NB-ARC" evidence="9">
    <location>
        <begin position="176"/>
        <end position="346"/>
    </location>
</feature>
<keyword evidence="6 7" id="KW-0067">ATP-binding</keyword>
<dbReference type="PROSITE" id="PS00107">
    <property type="entry name" value="PROTEIN_KINASE_ATP"/>
    <property type="match status" value="1"/>
</dbReference>
<evidence type="ECO:0000259" key="10">
    <source>
        <dbReference type="Pfam" id="PF18052"/>
    </source>
</evidence>
<dbReference type="OrthoDB" id="695770at2759"/>
<keyword evidence="3" id="KW-0677">Repeat</keyword>
<dbReference type="Gene3D" id="1.20.5.4130">
    <property type="match status" value="1"/>
</dbReference>
<evidence type="ECO:0000256" key="2">
    <source>
        <dbReference type="ARBA" id="ARBA00022614"/>
    </source>
</evidence>
<dbReference type="SUPFAM" id="SSF52540">
    <property type="entry name" value="P-loop containing nucleoside triphosphate hydrolases"/>
    <property type="match status" value="1"/>
</dbReference>
<evidence type="ECO:0000313" key="11">
    <source>
        <dbReference type="EMBL" id="CAD6258252.1"/>
    </source>
</evidence>
<evidence type="ECO:0000256" key="4">
    <source>
        <dbReference type="ARBA" id="ARBA00022741"/>
    </source>
</evidence>
<dbReference type="InterPro" id="IPR027417">
    <property type="entry name" value="P-loop_NTPase"/>
</dbReference>
<evidence type="ECO:0000256" key="3">
    <source>
        <dbReference type="ARBA" id="ARBA00022737"/>
    </source>
</evidence>
<feature type="coiled-coil region" evidence="8">
    <location>
        <begin position="36"/>
        <end position="63"/>
    </location>
</feature>
<dbReference type="GO" id="GO:0006952">
    <property type="term" value="P:defense response"/>
    <property type="evidence" value="ECO:0007669"/>
    <property type="project" value="UniProtKB-KW"/>
</dbReference>
<proteinExistence type="inferred from homology"/>
<accession>A0A811QQ08</accession>
<dbReference type="Pfam" id="PF18052">
    <property type="entry name" value="Rx_N"/>
    <property type="match status" value="1"/>
</dbReference>
<reference evidence="11" key="1">
    <citation type="submission" date="2020-10" db="EMBL/GenBank/DDBJ databases">
        <authorList>
            <person name="Han B."/>
            <person name="Lu T."/>
            <person name="Zhao Q."/>
            <person name="Huang X."/>
            <person name="Zhao Y."/>
        </authorList>
    </citation>
    <scope>NUCLEOTIDE SEQUENCE</scope>
</reference>
<keyword evidence="12" id="KW-1185">Reference proteome</keyword>
<evidence type="ECO:0000313" key="12">
    <source>
        <dbReference type="Proteomes" id="UP000604825"/>
    </source>
</evidence>
<dbReference type="PANTHER" id="PTHR36766:SF56">
    <property type="match status" value="1"/>
</dbReference>
<name>A0A811QQ08_9POAL</name>
<evidence type="ECO:0000259" key="9">
    <source>
        <dbReference type="Pfam" id="PF00931"/>
    </source>
</evidence>